<reference evidence="2 3" key="1">
    <citation type="submission" date="2020-04" db="EMBL/GenBank/DDBJ databases">
        <title>Azohydromonas sp. isolated from soil.</title>
        <authorList>
            <person name="Dahal R.H."/>
        </authorList>
    </citation>
    <scope>NUCLEOTIDE SEQUENCE [LARGE SCALE GENOMIC DNA]</scope>
    <source>
        <strain evidence="2 3">G-1-1-14</strain>
    </source>
</reference>
<gene>
    <name evidence="2" type="ORF">HHL10_16735</name>
</gene>
<sequence>MKVAATPPIDHLVHLEPVSLHVAGAGVAATPNALRGVTPAAALVPRGEPSGTIDLSPMGRTVAALAAFGPPVVLVRPEGGGQPPQEGAEPALPGLPRPAAALESKPAASSQHIARTLAESLSLPPAGVSTEGAAVPKERRPADEAAMQKAARSDRPEGPRPPAQQAAGSLLNALLCAALTGQTAVEVRRWDGRPLQLELQREPDGHGGFRITRVRIRHQTDQGFLKVSAETGLPGCERAPMLVDIASSESLADEVAARLDDLRGALSARGLAPSVRSRQADAPSA</sequence>
<dbReference type="Proteomes" id="UP000574067">
    <property type="component" value="Unassembled WGS sequence"/>
</dbReference>
<evidence type="ECO:0000313" key="3">
    <source>
        <dbReference type="Proteomes" id="UP000574067"/>
    </source>
</evidence>
<evidence type="ECO:0000313" key="2">
    <source>
        <dbReference type="EMBL" id="NML16630.1"/>
    </source>
</evidence>
<keyword evidence="3" id="KW-1185">Reference proteome</keyword>
<proteinExistence type="predicted"/>
<feature type="compositionally biased region" description="Low complexity" evidence="1">
    <location>
        <begin position="83"/>
        <end position="103"/>
    </location>
</feature>
<evidence type="ECO:0000256" key="1">
    <source>
        <dbReference type="SAM" id="MobiDB-lite"/>
    </source>
</evidence>
<name>A0A848FEQ5_9BURK</name>
<accession>A0A848FEQ5</accession>
<dbReference type="EMBL" id="JABBFW010000011">
    <property type="protein sequence ID" value="NML16630.1"/>
    <property type="molecule type" value="Genomic_DNA"/>
</dbReference>
<feature type="region of interest" description="Disordered" evidence="1">
    <location>
        <begin position="75"/>
        <end position="165"/>
    </location>
</feature>
<organism evidence="2 3">
    <name type="scientific">Azohydromonas caseinilytica</name>
    <dbReference type="NCBI Taxonomy" id="2728836"/>
    <lineage>
        <taxon>Bacteria</taxon>
        <taxon>Pseudomonadati</taxon>
        <taxon>Pseudomonadota</taxon>
        <taxon>Betaproteobacteria</taxon>
        <taxon>Burkholderiales</taxon>
        <taxon>Sphaerotilaceae</taxon>
        <taxon>Azohydromonas</taxon>
    </lineage>
</organism>
<protein>
    <submittedName>
        <fullName evidence="2">Uncharacterized protein</fullName>
    </submittedName>
</protein>
<comment type="caution">
    <text evidence="2">The sequence shown here is derived from an EMBL/GenBank/DDBJ whole genome shotgun (WGS) entry which is preliminary data.</text>
</comment>
<dbReference type="AlphaFoldDB" id="A0A848FEQ5"/>
<dbReference type="RefSeq" id="WP_169161535.1">
    <property type="nucleotide sequence ID" value="NZ_JABBFW010000011.1"/>
</dbReference>